<keyword evidence="2" id="KW-1185">Reference proteome</keyword>
<protein>
    <submittedName>
        <fullName evidence="1">Uncharacterized protein</fullName>
    </submittedName>
</protein>
<evidence type="ECO:0000313" key="1">
    <source>
        <dbReference type="EMBL" id="KAG0410662.1"/>
    </source>
</evidence>
<name>A0AC60NU57_IXOPE</name>
<reference evidence="1 2" key="1">
    <citation type="journal article" date="2020" name="Cell">
        <title>Large-Scale Comparative Analyses of Tick Genomes Elucidate Their Genetic Diversity and Vector Capacities.</title>
        <authorList>
            <consortium name="Tick Genome and Microbiome Consortium (TIGMIC)"/>
            <person name="Jia N."/>
            <person name="Wang J."/>
            <person name="Shi W."/>
            <person name="Du L."/>
            <person name="Sun Y."/>
            <person name="Zhan W."/>
            <person name="Jiang J.F."/>
            <person name="Wang Q."/>
            <person name="Zhang B."/>
            <person name="Ji P."/>
            <person name="Bell-Sakyi L."/>
            <person name="Cui X.M."/>
            <person name="Yuan T.T."/>
            <person name="Jiang B.G."/>
            <person name="Yang W.F."/>
            <person name="Lam T.T."/>
            <person name="Chang Q.C."/>
            <person name="Ding S.J."/>
            <person name="Wang X.J."/>
            <person name="Zhu J.G."/>
            <person name="Ruan X.D."/>
            <person name="Zhao L."/>
            <person name="Wei J.T."/>
            <person name="Ye R.Z."/>
            <person name="Que T.C."/>
            <person name="Du C.H."/>
            <person name="Zhou Y.H."/>
            <person name="Cheng J.X."/>
            <person name="Dai P.F."/>
            <person name="Guo W.B."/>
            <person name="Han X.H."/>
            <person name="Huang E.J."/>
            <person name="Li L.F."/>
            <person name="Wei W."/>
            <person name="Gao Y.C."/>
            <person name="Liu J.Z."/>
            <person name="Shao H.Z."/>
            <person name="Wang X."/>
            <person name="Wang C.C."/>
            <person name="Yang T.C."/>
            <person name="Huo Q.B."/>
            <person name="Li W."/>
            <person name="Chen H.Y."/>
            <person name="Chen S.E."/>
            <person name="Zhou L.G."/>
            <person name="Ni X.B."/>
            <person name="Tian J.H."/>
            <person name="Sheng Y."/>
            <person name="Liu T."/>
            <person name="Pan Y.S."/>
            <person name="Xia L.Y."/>
            <person name="Li J."/>
            <person name="Zhao F."/>
            <person name="Cao W.C."/>
        </authorList>
    </citation>
    <scope>NUCLEOTIDE SEQUENCE [LARGE SCALE GENOMIC DNA]</scope>
    <source>
        <strain evidence="1">Iper-2018</strain>
    </source>
</reference>
<comment type="caution">
    <text evidence="1">The sequence shown here is derived from an EMBL/GenBank/DDBJ whole genome shotgun (WGS) entry which is preliminary data.</text>
</comment>
<evidence type="ECO:0000313" key="2">
    <source>
        <dbReference type="Proteomes" id="UP000805193"/>
    </source>
</evidence>
<dbReference type="Proteomes" id="UP000805193">
    <property type="component" value="Unassembled WGS sequence"/>
</dbReference>
<accession>A0AC60NU57</accession>
<organism evidence="1 2">
    <name type="scientific">Ixodes persulcatus</name>
    <name type="common">Taiga tick</name>
    <dbReference type="NCBI Taxonomy" id="34615"/>
    <lineage>
        <taxon>Eukaryota</taxon>
        <taxon>Metazoa</taxon>
        <taxon>Ecdysozoa</taxon>
        <taxon>Arthropoda</taxon>
        <taxon>Chelicerata</taxon>
        <taxon>Arachnida</taxon>
        <taxon>Acari</taxon>
        <taxon>Parasitiformes</taxon>
        <taxon>Ixodida</taxon>
        <taxon>Ixodoidea</taxon>
        <taxon>Ixodidae</taxon>
        <taxon>Ixodinae</taxon>
        <taxon>Ixodes</taxon>
    </lineage>
</organism>
<proteinExistence type="predicted"/>
<sequence>MFGPLAASYALGLSTMVKRKDRTGRRQILQLKEEQSRPYSQPTKSVSQGLSSLVTSYDDSDESDSEEAKRKKPAESGNGLVAKDAIDEQLADFLKEIDAISSVSQAEKENEDDGQAGGSGSSLPTDPVPPPPDPEHQALDDKGSTAPKSSAAELTAAEPTASEPTCVWIECMDDATGYIYYWNQVTNEVTWERPPEYEAYLALFAQYQEDPATPGVDGSSTGGGGTDAGSLGAHEGVVAAAADSSEAPETHRVARDEVPSKKRKLEPQIGKIIPITSYGSSDGSSSEESDGGASASLMKTGRLSKRQKGLSSVKAAKLRRSSRSPEALIGPQLPETLIGPQLPEVIIGPQLPKATIGPQLPETMIGPQLPEATISPQLPETMIGPQLPRIMIGPQLPEAMIGPQLPEPATDYQLPDAVIGPQLPEATIGPQKPEVMIGPQLPEVTIGPQLPDEEIGPLPLGKTIGPRLPEGTIGPRLPETVVGPQLPCGEGAIPDSPVPQSPVPLEPTTDGSVFLPSQLDEVELEVASVPCSAEPSGDSAPSSQLPDSSTQADELAARSPDRSTSALAALVDYPGSPALEEGEIVDDEDEDVAAVGACADGKPVAVTYPVMVGARFQFGAAEETARVESDTLTPGLKPDFATGLDERSLVSARTSKTSRKSVKDAKDTSQHLVSYGDSESSDGDDDASGARDSVAAPAAAPKNESRDEAAQPRKGLVPATRRRRETKRAAFTKIAFVRSDEVLVLSECGKSAGGTSEDGRRTESSAESEEVDDFDDVERALDRALMESRKKEAAKTEGKGEVASRNADERDDADVGTIGPQPPDGKGLVEEVDGLPTSSDTSRPVATTEIADEISKEEKKSVEPSVAVGPSNVPAAPSVAQAADIERAHGLLMDQLGLLHEGPDQRSSLMDLLVQTRTRMEDWRAGALDPDYLLLKLHETRLAVARLQKAAISEPPLPRGWQRHWDSGHGRYFYTQERTGRSQWEFPTVAAPAAAPTVENGSNGVEATDVDPASLAERIVPSVEPEPERPPPADTGEQRTPERVEGVESGGEAVEKCSAPVWNPSAHAQVVAEPVLCVPSEEHRSAGPSVPAEREDVPPAQPSPAVPKKKKTKVSAGLALRKKNIPSLLEKWEKIKEEQQL</sequence>
<dbReference type="EMBL" id="JABSTQ010011501">
    <property type="protein sequence ID" value="KAG0410662.1"/>
    <property type="molecule type" value="Genomic_DNA"/>
</dbReference>
<gene>
    <name evidence="1" type="ORF">HPB47_012218</name>
</gene>